<proteinExistence type="predicted"/>
<sequence>MTGLLLLLLTACQQSMESSFEQFPAQSNAQTNASPASESECLNSPPRWQRRHRRQNYGQYSRLYNPSTVETIQGQVIQVDTVTPRWGMSTGVHLQLRSDADNVEIRLGPTWFFEEQNFIIQQGDKITLTGSRVEVDNQPAVIAAAVTKADVTLKLRDQEGIPVWSNWGACP</sequence>
<name>A8ZP12_ACAM1</name>
<dbReference type="KEGG" id="amr:AM1_D0257"/>
<dbReference type="AlphaFoldDB" id="A8ZP12"/>
<evidence type="ECO:0000313" key="4">
    <source>
        <dbReference type="Proteomes" id="UP000000268"/>
    </source>
</evidence>
<keyword evidence="4" id="KW-1185">Reference proteome</keyword>
<dbReference type="Proteomes" id="UP000000268">
    <property type="component" value="Plasmid pREB4"/>
</dbReference>
<feature type="domain" description="Magnetosome protein MamS/MamX" evidence="2">
    <location>
        <begin position="68"/>
        <end position="153"/>
    </location>
</feature>
<dbReference type="InterPro" id="IPR058837">
    <property type="entry name" value="MamS_MamX_dom"/>
</dbReference>
<feature type="region of interest" description="Disordered" evidence="1">
    <location>
        <begin position="22"/>
        <end position="50"/>
    </location>
</feature>
<dbReference type="EMBL" id="CP000841">
    <property type="protein sequence ID" value="ABW32748.1"/>
    <property type="molecule type" value="Genomic_DNA"/>
</dbReference>
<dbReference type="Pfam" id="PF26390">
    <property type="entry name" value="MamS_MamX"/>
    <property type="match status" value="1"/>
</dbReference>
<geneLocation type="plasmid" evidence="3 4">
    <name>pREB4</name>
</geneLocation>
<gene>
    <name evidence="3" type="ordered locus">AM1_D0257</name>
</gene>
<evidence type="ECO:0000259" key="2">
    <source>
        <dbReference type="Pfam" id="PF26390"/>
    </source>
</evidence>
<keyword evidence="3" id="KW-0614">Plasmid</keyword>
<protein>
    <recommendedName>
        <fullName evidence="2">Magnetosome protein MamS/MamX domain-containing protein</fullName>
    </recommendedName>
</protein>
<dbReference type="HOGENOM" id="CLU_1559582_0_0_3"/>
<evidence type="ECO:0000313" key="3">
    <source>
        <dbReference type="EMBL" id="ABW32748.1"/>
    </source>
</evidence>
<evidence type="ECO:0000256" key="1">
    <source>
        <dbReference type="SAM" id="MobiDB-lite"/>
    </source>
</evidence>
<organism evidence="3 4">
    <name type="scientific">Acaryochloris marina (strain MBIC 11017)</name>
    <dbReference type="NCBI Taxonomy" id="329726"/>
    <lineage>
        <taxon>Bacteria</taxon>
        <taxon>Bacillati</taxon>
        <taxon>Cyanobacteriota</taxon>
        <taxon>Cyanophyceae</taxon>
        <taxon>Acaryochloridales</taxon>
        <taxon>Acaryochloridaceae</taxon>
        <taxon>Acaryochloris</taxon>
    </lineage>
</organism>
<accession>A8ZP12</accession>
<feature type="compositionally biased region" description="Polar residues" evidence="1">
    <location>
        <begin position="22"/>
        <end position="42"/>
    </location>
</feature>
<reference evidence="3 4" key="1">
    <citation type="journal article" date="2008" name="Proc. Natl. Acad. Sci. U.S.A.">
        <title>Niche adaptation and genome expansion in the chlorophyll d-producing cyanobacterium Acaryochloris marina.</title>
        <authorList>
            <person name="Swingley W.D."/>
            <person name="Chen M."/>
            <person name="Cheung P.C."/>
            <person name="Conrad A.L."/>
            <person name="Dejesa L.C."/>
            <person name="Hao J."/>
            <person name="Honchak B.M."/>
            <person name="Karbach L.E."/>
            <person name="Kurdoglu A."/>
            <person name="Lahiri S."/>
            <person name="Mastrian S.D."/>
            <person name="Miyashita H."/>
            <person name="Page L."/>
            <person name="Ramakrishna P."/>
            <person name="Satoh S."/>
            <person name="Sattley W.M."/>
            <person name="Shimada Y."/>
            <person name="Taylor H.L."/>
            <person name="Tomo T."/>
            <person name="Tsuchiya T."/>
            <person name="Wang Z.T."/>
            <person name="Raymond J."/>
            <person name="Mimuro M."/>
            <person name="Blankenship R.E."/>
            <person name="Touchman J.W."/>
        </authorList>
    </citation>
    <scope>NUCLEOTIDE SEQUENCE [LARGE SCALE GENOMIC DNA]</scope>
    <source>
        <strain evidence="4">MBIC 11017</strain>
        <plasmid evidence="4">Plasmid pREB4</plasmid>
    </source>
</reference>